<dbReference type="PANTHER" id="PTHR23511:SF36">
    <property type="entry name" value="EG:BACR7A4.13 PROTEIN-RELATED"/>
    <property type="match status" value="1"/>
</dbReference>
<protein>
    <recommendedName>
        <fullName evidence="8">Major facilitator superfamily (MFS) profile domain-containing protein</fullName>
    </recommendedName>
</protein>
<dbReference type="GO" id="GO:0022857">
    <property type="term" value="F:transmembrane transporter activity"/>
    <property type="evidence" value="ECO:0007669"/>
    <property type="project" value="InterPro"/>
</dbReference>
<evidence type="ECO:0000256" key="1">
    <source>
        <dbReference type="ARBA" id="ARBA00004141"/>
    </source>
</evidence>
<dbReference type="EMBL" id="FZQP02005777">
    <property type="protein sequence ID" value="VVD02087.1"/>
    <property type="molecule type" value="Genomic_DNA"/>
</dbReference>
<feature type="transmembrane region" description="Helical" evidence="7">
    <location>
        <begin position="354"/>
        <end position="375"/>
    </location>
</feature>
<gene>
    <name evidence="9" type="ORF">LSINAPIS_LOCUS12368</name>
</gene>
<feature type="transmembrane region" description="Helical" evidence="7">
    <location>
        <begin position="387"/>
        <end position="411"/>
    </location>
</feature>
<feature type="transmembrane region" description="Helical" evidence="7">
    <location>
        <begin position="255"/>
        <end position="276"/>
    </location>
</feature>
<dbReference type="AlphaFoldDB" id="A0A5E4QUM8"/>
<feature type="transmembrane region" description="Helical" evidence="7">
    <location>
        <begin position="82"/>
        <end position="99"/>
    </location>
</feature>
<evidence type="ECO:0000313" key="9">
    <source>
        <dbReference type="EMBL" id="VVD02087.1"/>
    </source>
</evidence>
<evidence type="ECO:0000256" key="7">
    <source>
        <dbReference type="SAM" id="Phobius"/>
    </source>
</evidence>
<evidence type="ECO:0000256" key="2">
    <source>
        <dbReference type="ARBA" id="ARBA00008335"/>
    </source>
</evidence>
<comment type="similarity">
    <text evidence="2">Belongs to the major facilitator superfamily.</text>
</comment>
<keyword evidence="4 7" id="KW-0812">Transmembrane</keyword>
<feature type="transmembrane region" description="Helical" evidence="7">
    <location>
        <begin position="329"/>
        <end position="348"/>
    </location>
</feature>
<feature type="transmembrane region" description="Helical" evidence="7">
    <location>
        <begin position="38"/>
        <end position="62"/>
    </location>
</feature>
<feature type="transmembrane region" description="Helical" evidence="7">
    <location>
        <begin position="161"/>
        <end position="180"/>
    </location>
</feature>
<feature type="transmembrane region" description="Helical" evidence="7">
    <location>
        <begin position="119"/>
        <end position="141"/>
    </location>
</feature>
<accession>A0A5E4QUM8</accession>
<dbReference type="InterPro" id="IPR020846">
    <property type="entry name" value="MFS_dom"/>
</dbReference>
<dbReference type="PROSITE" id="PS50850">
    <property type="entry name" value="MFS"/>
    <property type="match status" value="1"/>
</dbReference>
<reference evidence="9 10" key="1">
    <citation type="submission" date="2017-07" db="EMBL/GenBank/DDBJ databases">
        <authorList>
            <person name="Talla V."/>
            <person name="Backstrom N."/>
        </authorList>
    </citation>
    <scope>NUCLEOTIDE SEQUENCE [LARGE SCALE GENOMIC DNA]</scope>
</reference>
<proteinExistence type="inferred from homology"/>
<organism evidence="9 10">
    <name type="scientific">Leptidea sinapis</name>
    <dbReference type="NCBI Taxonomy" id="189913"/>
    <lineage>
        <taxon>Eukaryota</taxon>
        <taxon>Metazoa</taxon>
        <taxon>Ecdysozoa</taxon>
        <taxon>Arthropoda</taxon>
        <taxon>Hexapoda</taxon>
        <taxon>Insecta</taxon>
        <taxon>Pterygota</taxon>
        <taxon>Neoptera</taxon>
        <taxon>Endopterygota</taxon>
        <taxon>Lepidoptera</taxon>
        <taxon>Glossata</taxon>
        <taxon>Ditrysia</taxon>
        <taxon>Papilionoidea</taxon>
        <taxon>Pieridae</taxon>
        <taxon>Dismorphiinae</taxon>
        <taxon>Leptidea</taxon>
    </lineage>
</organism>
<feature type="domain" description="Major facilitator superfamily (MFS) profile" evidence="8">
    <location>
        <begin position="1"/>
        <end position="441"/>
    </location>
</feature>
<dbReference type="Gene3D" id="1.20.1250.20">
    <property type="entry name" value="MFS general substrate transporter like domains"/>
    <property type="match status" value="2"/>
</dbReference>
<dbReference type="Proteomes" id="UP000324832">
    <property type="component" value="Unassembled WGS sequence"/>
</dbReference>
<dbReference type="Pfam" id="PF00083">
    <property type="entry name" value="Sugar_tr"/>
    <property type="match status" value="1"/>
</dbReference>
<keyword evidence="6 7" id="KW-0472">Membrane</keyword>
<evidence type="ECO:0000256" key="3">
    <source>
        <dbReference type="ARBA" id="ARBA00022448"/>
    </source>
</evidence>
<dbReference type="GO" id="GO:0016020">
    <property type="term" value="C:membrane"/>
    <property type="evidence" value="ECO:0007669"/>
    <property type="project" value="UniProtKB-SubCell"/>
</dbReference>
<evidence type="ECO:0000313" key="10">
    <source>
        <dbReference type="Proteomes" id="UP000324832"/>
    </source>
</evidence>
<evidence type="ECO:0000259" key="8">
    <source>
        <dbReference type="PROSITE" id="PS50850"/>
    </source>
</evidence>
<keyword evidence="3" id="KW-0813">Transport</keyword>
<sequence length="444" mass="50027">MAAAGDINQNEAYDRDDPMIILEDALTLCKFGKFHLRLLLASFCTIFATVIVTTTSSFILPIAECDLQMDIMMKGWLNATPFFGQIATSLFVGFLVDTFGRRIFLLSEFIPKGIRDKVLLLQGSFMSISLILLSLISWAILPQKIHFVILKGYFELRSWNIYIYVCSIWSLIAAILYYTIPESPKFLLSQGRNKEALDVLKKIYRENTGNYEDSFQIKTIKTKIQPKNKQTVAKQIVNSLFEVKHLLVGKLVTRLILLSIVTFVCLSTYTCLRLWYPQLSTIVENYYKDTGHYSRFCEMIEHKPNTSSIASVLFVSVSGFVVNMMGHKLLLFIIMISCAICSGGLYFTNSSIQVALLISATCALMQTNGSLQMNIVVRVFPTQLRALAFAIVIIVGRIGSLLGNVLFPVLLKMGCMAPFFTLSGASLLTESVIRYLRNRIMLEE</sequence>
<evidence type="ECO:0000256" key="5">
    <source>
        <dbReference type="ARBA" id="ARBA00022989"/>
    </source>
</evidence>
<dbReference type="InterPro" id="IPR036259">
    <property type="entry name" value="MFS_trans_sf"/>
</dbReference>
<evidence type="ECO:0000256" key="6">
    <source>
        <dbReference type="ARBA" id="ARBA00023136"/>
    </source>
</evidence>
<keyword evidence="5 7" id="KW-1133">Transmembrane helix</keyword>
<comment type="subcellular location">
    <subcellularLocation>
        <location evidence="1">Membrane</location>
        <topology evidence="1">Multi-pass membrane protein</topology>
    </subcellularLocation>
</comment>
<name>A0A5E4QUM8_9NEOP</name>
<evidence type="ECO:0000256" key="4">
    <source>
        <dbReference type="ARBA" id="ARBA00022692"/>
    </source>
</evidence>
<dbReference type="PANTHER" id="PTHR23511">
    <property type="entry name" value="SYNAPTIC VESICLE GLYCOPROTEIN 2"/>
    <property type="match status" value="1"/>
</dbReference>
<dbReference type="InterPro" id="IPR005828">
    <property type="entry name" value="MFS_sugar_transport-like"/>
</dbReference>
<keyword evidence="10" id="KW-1185">Reference proteome</keyword>
<dbReference type="SUPFAM" id="SSF103473">
    <property type="entry name" value="MFS general substrate transporter"/>
    <property type="match status" value="1"/>
</dbReference>